<organism evidence="1">
    <name type="scientific">freshwater metagenome</name>
    <dbReference type="NCBI Taxonomy" id="449393"/>
    <lineage>
        <taxon>unclassified sequences</taxon>
        <taxon>metagenomes</taxon>
        <taxon>ecological metagenomes</taxon>
    </lineage>
</organism>
<dbReference type="InterPro" id="IPR018247">
    <property type="entry name" value="EF_Hand_1_Ca_BS"/>
</dbReference>
<dbReference type="AlphaFoldDB" id="A0A6J6NZB2"/>
<reference evidence="1" key="1">
    <citation type="submission" date="2020-05" db="EMBL/GenBank/DDBJ databases">
        <authorList>
            <person name="Chiriac C."/>
            <person name="Salcher M."/>
            <person name="Ghai R."/>
            <person name="Kavagutti S V."/>
        </authorList>
    </citation>
    <scope>NUCLEOTIDE SEQUENCE</scope>
</reference>
<proteinExistence type="predicted"/>
<sequence>MSNKLTRKSLAFGALVALASSVIAGAPAQASDQINVAPTAGTTYTTFTTETFTVATSFAPGFAPADYGQLKYEVASSAAIRTGVAIGATTAAATAAVVLADTALTSGKAVITPVSPNIGTATSVRVLGVAIGTAASLPTATTANQTVSVTAFVDANNDGALTAGEWSETQTITFKKYADLAPTVALTPVLAGDASVKATATYPAELNTAMLTAADFKVTFTVAGASGVAAAPGVAAASGVYTDDGLTVVNAAAAVTAQANYKGVTLGTAVTGTVAAATVASVTGALVTSADAAVISSVNTVRLNSAFSVNATLRGAVVAPATVGPVVANKAATAAVSGFGTLSTTRTLSINGTVYNSNANVPASIALTSDANGVVTLNFKTVGFSAGAAVSVVVTSDNIPSAAVAVVQAATAYAITADRGNLYSTPLGTPVTIALSVNDQFGTPSTLADRISITPTGTFTGYVAPATSFVMVSGGKASFTVSSLAATAAGQISVATALQELNPATQNYDAYNPAVAGTAILVNVTTAANSFTTAPAATATARVTDQAFTSAIATGDTTDNATYSVVVANPGTPVTVAAPGAYISANGTFGTGTVTVNSPANGTVAVTVWAQKVGSLTVTFTNGVAVRTSVVTVTTNLLPALVSLDAPAQAQVGQALDVVITVTDRWGNPVPTPTTGTDTGILTVSSTGTGYFASSAPVANAAGKATVKYIVGTADIGTAFLSATLDLATNVTGARSIEFGLTDGDVLAGGKRVFVSAEFAKGRTVSVSINGKRIYSKVQTTDNAVELAFTQRRAGTYTVTVRISGGIVFTEKVTVG</sequence>
<gene>
    <name evidence="1" type="ORF">UFOPK2370_01020</name>
</gene>
<protein>
    <submittedName>
        <fullName evidence="1">Unannotated protein</fullName>
    </submittedName>
</protein>
<accession>A0A6J6NZB2</accession>
<dbReference type="EMBL" id="CAEZXK010000032">
    <property type="protein sequence ID" value="CAB4691949.1"/>
    <property type="molecule type" value="Genomic_DNA"/>
</dbReference>
<dbReference type="PROSITE" id="PS00018">
    <property type="entry name" value="EF_HAND_1"/>
    <property type="match status" value="1"/>
</dbReference>
<name>A0A6J6NZB2_9ZZZZ</name>
<evidence type="ECO:0000313" key="1">
    <source>
        <dbReference type="EMBL" id="CAB4691949.1"/>
    </source>
</evidence>